<dbReference type="InParanoid" id="A0A0G4ETS5"/>
<feature type="region of interest" description="Disordered" evidence="1">
    <location>
        <begin position="1"/>
        <end position="34"/>
    </location>
</feature>
<protein>
    <submittedName>
        <fullName evidence="2">Uncharacterized protein</fullName>
    </submittedName>
</protein>
<gene>
    <name evidence="2" type="ORF">Vbra_13249</name>
</gene>
<name>A0A0G4ETS5_VITBC</name>
<evidence type="ECO:0000256" key="1">
    <source>
        <dbReference type="SAM" id="MobiDB-lite"/>
    </source>
</evidence>
<reference evidence="2 3" key="1">
    <citation type="submission" date="2014-11" db="EMBL/GenBank/DDBJ databases">
        <authorList>
            <person name="Zhu J."/>
            <person name="Qi W."/>
            <person name="Song R."/>
        </authorList>
    </citation>
    <scope>NUCLEOTIDE SEQUENCE [LARGE SCALE GENOMIC DNA]</scope>
</reference>
<dbReference type="AlphaFoldDB" id="A0A0G4ETS5"/>
<sequence length="817" mass="88939">MMNIDRDDAPAASAGGPSGDDSGGSSSRDLLQQIHSVASQIASDAAERADHITATHTDSTTQDGASLSAIPGNPAAVRSASAKELTQITTDYDTLTLRAPRYEVGTRVSVAAEQQTGESVWVTAVVYDTQETNGGTVVFMREVEGREEELKPVTVPHRTKPPPQYNQDLRMGGKTFRWGKKSDQREGGAVVGTTTKPQKSAAVSACDEGESKRRRVALESAAAAAGGGSVDVCGPAEGTSRPMNTPKKPYGRPSLSGLPEEVFSPLGSFLSTIDNIRLSRVNRVTHEKATDKTFGVFRNFTMTRGEERIYDKIKTLQHLKHMGKIQTAFVDARVVPPVASKLLEANKDSLKKITLNVESWSRTPDAGPIVFSSLTDLDVRGLAGLDYLRRRRWIFPALTTLRVGTLHTDHTPHLVRLLETSPMIRRLEADSITFDNDDDQWAGFIPALAGCPHLTTLTGLQIKMDQFGRINQLKDTLSKHCNTQEPKCAPKRLGFVVVDAEIGVDYGLRVADMEGISEWVADGHCQLDWLPESGPMTIDCSTTAATAPPAPDGLYEEIATRLAANATHLRLKLGGTPLHESWRQKLIFTKAKKLEIKFTTKQGVSASGAVEDSIPEWLAERQGDGEGRRSTSRCFPAVKELLVFSFSLSLADVRAASSKLRPLVGGLGTLKGVRLYGVSSFAAACEFLSYLSVGQLDEVRISESGWRVVCEWPADAPASWGDRRPSIDRLTSSSLCSKAGVREFIKLALALRPVSVELEARLEESGLEGDSEADKLADLRSFADECARQTAPHYTVKKSECECGWYGFIFTLKLMFK</sequence>
<evidence type="ECO:0000313" key="2">
    <source>
        <dbReference type="EMBL" id="CEM01659.1"/>
    </source>
</evidence>
<organism evidence="2 3">
    <name type="scientific">Vitrella brassicaformis (strain CCMP3155)</name>
    <dbReference type="NCBI Taxonomy" id="1169540"/>
    <lineage>
        <taxon>Eukaryota</taxon>
        <taxon>Sar</taxon>
        <taxon>Alveolata</taxon>
        <taxon>Colpodellida</taxon>
        <taxon>Vitrellaceae</taxon>
        <taxon>Vitrella</taxon>
    </lineage>
</organism>
<accession>A0A0G4ETS5</accession>
<dbReference type="Proteomes" id="UP000041254">
    <property type="component" value="Unassembled WGS sequence"/>
</dbReference>
<feature type="region of interest" description="Disordered" evidence="1">
    <location>
        <begin position="148"/>
        <end position="210"/>
    </location>
</feature>
<keyword evidence="3" id="KW-1185">Reference proteome</keyword>
<dbReference type="PhylomeDB" id="A0A0G4ETS5"/>
<feature type="region of interest" description="Disordered" evidence="1">
    <location>
        <begin position="226"/>
        <end position="256"/>
    </location>
</feature>
<dbReference type="EMBL" id="CDMY01000307">
    <property type="protein sequence ID" value="CEM01659.1"/>
    <property type="molecule type" value="Genomic_DNA"/>
</dbReference>
<evidence type="ECO:0000313" key="3">
    <source>
        <dbReference type="Proteomes" id="UP000041254"/>
    </source>
</evidence>
<proteinExistence type="predicted"/>
<dbReference type="VEuPathDB" id="CryptoDB:Vbra_13249"/>